<dbReference type="SUPFAM" id="SSF46785">
    <property type="entry name" value="Winged helix' DNA-binding domain"/>
    <property type="match status" value="1"/>
</dbReference>
<keyword evidence="7" id="KW-1185">Reference proteome</keyword>
<dbReference type="PROSITE" id="PS50931">
    <property type="entry name" value="HTH_LYSR"/>
    <property type="match status" value="1"/>
</dbReference>
<dbReference type="PANTHER" id="PTHR30537">
    <property type="entry name" value="HTH-TYPE TRANSCRIPTIONAL REGULATOR"/>
    <property type="match status" value="1"/>
</dbReference>
<evidence type="ECO:0000256" key="4">
    <source>
        <dbReference type="ARBA" id="ARBA00023163"/>
    </source>
</evidence>
<dbReference type="Gene3D" id="1.10.10.10">
    <property type="entry name" value="Winged helix-like DNA-binding domain superfamily/Winged helix DNA-binding domain"/>
    <property type="match status" value="1"/>
</dbReference>
<dbReference type="FunFam" id="3.40.190.290:FF:000001">
    <property type="entry name" value="Transcriptional regulator, LysR family"/>
    <property type="match status" value="1"/>
</dbReference>
<dbReference type="PRINTS" id="PR00039">
    <property type="entry name" value="HTHLYSR"/>
</dbReference>
<dbReference type="InterPro" id="IPR036390">
    <property type="entry name" value="WH_DNA-bd_sf"/>
</dbReference>
<evidence type="ECO:0000256" key="3">
    <source>
        <dbReference type="ARBA" id="ARBA00023125"/>
    </source>
</evidence>
<dbReference type="RefSeq" id="WP_050657582.1">
    <property type="nucleotide sequence ID" value="NZ_LFWC01000001.1"/>
</dbReference>
<comment type="similarity">
    <text evidence="1">Belongs to the LysR transcriptional regulatory family.</text>
</comment>
<organism evidence="6 7">
    <name type="scientific">Gallaecimonas pentaromativorans</name>
    <dbReference type="NCBI Taxonomy" id="584787"/>
    <lineage>
        <taxon>Bacteria</taxon>
        <taxon>Pseudomonadati</taxon>
        <taxon>Pseudomonadota</taxon>
        <taxon>Gammaproteobacteria</taxon>
        <taxon>Enterobacterales</taxon>
        <taxon>Gallaecimonadaceae</taxon>
        <taxon>Gallaecimonas</taxon>
    </lineage>
</organism>
<dbReference type="Gene3D" id="3.40.190.290">
    <property type="match status" value="1"/>
</dbReference>
<dbReference type="GO" id="GO:0043565">
    <property type="term" value="F:sequence-specific DNA binding"/>
    <property type="evidence" value="ECO:0007669"/>
    <property type="project" value="TreeGrafter"/>
</dbReference>
<feature type="domain" description="HTH lysR-type" evidence="5">
    <location>
        <begin position="1"/>
        <end position="59"/>
    </location>
</feature>
<keyword evidence="4" id="KW-0804">Transcription</keyword>
<accession>A0A3N1PF21</accession>
<dbReference type="SUPFAM" id="SSF53850">
    <property type="entry name" value="Periplasmic binding protein-like II"/>
    <property type="match status" value="1"/>
</dbReference>
<sequence>MDMLAAMETFTAVVDSGSFSAAARRLGVGQPAVSKTIAQLEEKLAVHLLIRSTRGLTPTEAGLAFYEGARRTLSEANEAQVLARGSGSGLTGRLRICAAVTFASLHLVPRLGPFMAAHPDLQIEVVLDDRAIDLVEEGIDVALRMGNLADSSLVARKITSGKRMVVATPAYIANHGRPQSPAELASHQAVIYSQRDAVDVWRFNKDGNEQQVKVQGQLKVSAAQGQRAAVLAGLGLTLASQWMFPEELASGAVEVLLPDWQLPPVDLWAVFPAGRNSTTKARLFVEFVQGLFEPPFAPPVTAPIT</sequence>
<dbReference type="Pfam" id="PF00126">
    <property type="entry name" value="HTH_1"/>
    <property type="match status" value="1"/>
</dbReference>
<dbReference type="AlphaFoldDB" id="A0A3N1PF21"/>
<evidence type="ECO:0000313" key="7">
    <source>
        <dbReference type="Proteomes" id="UP000268033"/>
    </source>
</evidence>
<proteinExistence type="inferred from homology"/>
<dbReference type="InterPro" id="IPR058163">
    <property type="entry name" value="LysR-type_TF_proteobact-type"/>
</dbReference>
<gene>
    <name evidence="6" type="ORF">EDC28_102442</name>
</gene>
<dbReference type="GO" id="GO:0003700">
    <property type="term" value="F:DNA-binding transcription factor activity"/>
    <property type="evidence" value="ECO:0007669"/>
    <property type="project" value="InterPro"/>
</dbReference>
<dbReference type="InterPro" id="IPR005119">
    <property type="entry name" value="LysR_subst-bd"/>
</dbReference>
<dbReference type="STRING" id="584787.GCA_001247655_00538"/>
<dbReference type="InterPro" id="IPR000847">
    <property type="entry name" value="LysR_HTH_N"/>
</dbReference>
<dbReference type="CDD" id="cd08422">
    <property type="entry name" value="PBP2_CrgA_like"/>
    <property type="match status" value="1"/>
</dbReference>
<reference evidence="6 7" key="1">
    <citation type="submission" date="2018-11" db="EMBL/GenBank/DDBJ databases">
        <title>Genomic Encyclopedia of Type Strains, Phase IV (KMG-IV): sequencing the most valuable type-strain genomes for metagenomic binning, comparative biology and taxonomic classification.</title>
        <authorList>
            <person name="Goeker M."/>
        </authorList>
    </citation>
    <scope>NUCLEOTIDE SEQUENCE [LARGE SCALE GENOMIC DNA]</scope>
    <source>
        <strain evidence="6 7">DSM 21945</strain>
    </source>
</reference>
<dbReference type="Proteomes" id="UP000268033">
    <property type="component" value="Unassembled WGS sequence"/>
</dbReference>
<dbReference type="OrthoDB" id="9786526at2"/>
<name>A0A3N1PF21_9GAMM</name>
<comment type="caution">
    <text evidence="6">The sequence shown here is derived from an EMBL/GenBank/DDBJ whole genome shotgun (WGS) entry which is preliminary data.</text>
</comment>
<dbReference type="EMBL" id="RJUL01000002">
    <property type="protein sequence ID" value="ROQ30052.1"/>
    <property type="molecule type" value="Genomic_DNA"/>
</dbReference>
<protein>
    <submittedName>
        <fullName evidence="6">DNA-binding transcriptional LysR family regulator</fullName>
    </submittedName>
</protein>
<dbReference type="InterPro" id="IPR036388">
    <property type="entry name" value="WH-like_DNA-bd_sf"/>
</dbReference>
<evidence type="ECO:0000256" key="2">
    <source>
        <dbReference type="ARBA" id="ARBA00023015"/>
    </source>
</evidence>
<dbReference type="Pfam" id="PF03466">
    <property type="entry name" value="LysR_substrate"/>
    <property type="match status" value="1"/>
</dbReference>
<evidence type="ECO:0000313" key="6">
    <source>
        <dbReference type="EMBL" id="ROQ30052.1"/>
    </source>
</evidence>
<evidence type="ECO:0000259" key="5">
    <source>
        <dbReference type="PROSITE" id="PS50931"/>
    </source>
</evidence>
<evidence type="ECO:0000256" key="1">
    <source>
        <dbReference type="ARBA" id="ARBA00009437"/>
    </source>
</evidence>
<keyword evidence="3 6" id="KW-0238">DNA-binding</keyword>
<dbReference type="PANTHER" id="PTHR30537:SF66">
    <property type="entry name" value="IRON-REGULATED VIRULENCE REGULATORY PROTEIN IRGB"/>
    <property type="match status" value="1"/>
</dbReference>
<keyword evidence="2" id="KW-0805">Transcription regulation</keyword>
<dbReference type="GO" id="GO:0006351">
    <property type="term" value="P:DNA-templated transcription"/>
    <property type="evidence" value="ECO:0007669"/>
    <property type="project" value="TreeGrafter"/>
</dbReference>
<dbReference type="FunFam" id="1.10.10.10:FF:000001">
    <property type="entry name" value="LysR family transcriptional regulator"/>
    <property type="match status" value="1"/>
</dbReference>